<evidence type="ECO:0000259" key="12">
    <source>
        <dbReference type="PROSITE" id="PS50222"/>
    </source>
</evidence>
<dbReference type="EMBL" id="HBEU01001059">
    <property type="protein sequence ID" value="CAD8574564.1"/>
    <property type="molecule type" value="Transcribed_RNA"/>
</dbReference>
<reference evidence="14" key="1">
    <citation type="submission" date="2021-01" db="EMBL/GenBank/DDBJ databases">
        <authorList>
            <person name="Corre E."/>
            <person name="Pelletier E."/>
            <person name="Niang G."/>
            <person name="Scheremetjew M."/>
            <person name="Finn R."/>
            <person name="Kale V."/>
            <person name="Holt S."/>
            <person name="Cochrane G."/>
            <person name="Meng A."/>
            <person name="Brown T."/>
            <person name="Cohen L."/>
        </authorList>
    </citation>
    <scope>NUCLEOTIDE SEQUENCE</scope>
    <source>
        <strain evidence="14">B651</strain>
    </source>
</reference>
<dbReference type="PROSITE" id="PS50222">
    <property type="entry name" value="EF_HAND_2"/>
    <property type="match status" value="2"/>
</dbReference>
<dbReference type="GO" id="GO:0003723">
    <property type="term" value="F:RNA binding"/>
    <property type="evidence" value="ECO:0007669"/>
    <property type="project" value="UniProtKB-KW"/>
</dbReference>
<dbReference type="InterPro" id="IPR000644">
    <property type="entry name" value="CBS_dom"/>
</dbReference>
<evidence type="ECO:0000256" key="10">
    <source>
        <dbReference type="SAM" id="MobiDB-lite"/>
    </source>
</evidence>
<evidence type="ECO:0000256" key="4">
    <source>
        <dbReference type="ARBA" id="ARBA00022723"/>
    </source>
</evidence>
<evidence type="ECO:0000256" key="8">
    <source>
        <dbReference type="ARBA" id="ARBA00022884"/>
    </source>
</evidence>
<proteinExistence type="predicted"/>
<dbReference type="SUPFAM" id="SSF64182">
    <property type="entry name" value="DHH phosphoesterases"/>
    <property type="match status" value="1"/>
</dbReference>
<dbReference type="SUPFAM" id="SSF47473">
    <property type="entry name" value="EF-hand"/>
    <property type="match status" value="1"/>
</dbReference>
<dbReference type="InterPro" id="IPR038763">
    <property type="entry name" value="DHH_sf"/>
</dbReference>
<dbReference type="Gene3D" id="3.90.1640.10">
    <property type="entry name" value="inorganic pyrophosphatase (n-terminal core)"/>
    <property type="match status" value="1"/>
</dbReference>
<dbReference type="GO" id="GO:0016779">
    <property type="term" value="F:nucleotidyltransferase activity"/>
    <property type="evidence" value="ECO:0007669"/>
    <property type="project" value="UniProtKB-KW"/>
</dbReference>
<evidence type="ECO:0000313" key="14">
    <source>
        <dbReference type="EMBL" id="CAD8574564.1"/>
    </source>
</evidence>
<dbReference type="Pfam" id="PF01368">
    <property type="entry name" value="DHH"/>
    <property type="match status" value="1"/>
</dbReference>
<feature type="domain" description="CBS" evidence="13">
    <location>
        <begin position="761"/>
        <end position="818"/>
    </location>
</feature>
<feature type="compositionally biased region" description="Basic and acidic residues" evidence="10">
    <location>
        <begin position="714"/>
        <end position="739"/>
    </location>
</feature>
<keyword evidence="9" id="KW-0129">CBS domain</keyword>
<keyword evidence="5" id="KW-0547">Nucleotide-binding</keyword>
<dbReference type="Pfam" id="PF00571">
    <property type="entry name" value="CBS"/>
    <property type="match status" value="2"/>
</dbReference>
<feature type="domain" description="CBS" evidence="13">
    <location>
        <begin position="659"/>
        <end position="717"/>
    </location>
</feature>
<name>A0A7S0KCA9_9STRA</name>
<dbReference type="InterPro" id="IPR052390">
    <property type="entry name" value="tRNA_nt/polyA_polymerase"/>
</dbReference>
<keyword evidence="3" id="KW-0548">Nucleotidyltransferase</keyword>
<feature type="domain" description="EF-hand" evidence="12">
    <location>
        <begin position="502"/>
        <end position="537"/>
    </location>
</feature>
<feature type="region of interest" description="Disordered" evidence="10">
    <location>
        <begin position="710"/>
        <end position="739"/>
    </location>
</feature>
<evidence type="ECO:0000256" key="7">
    <source>
        <dbReference type="ARBA" id="ARBA00022842"/>
    </source>
</evidence>
<evidence type="ECO:0000256" key="11">
    <source>
        <dbReference type="SAM" id="Phobius"/>
    </source>
</evidence>
<keyword evidence="2" id="KW-0819">tRNA processing</keyword>
<dbReference type="PROSITE" id="PS00018">
    <property type="entry name" value="EF_HAND_1"/>
    <property type="match status" value="2"/>
</dbReference>
<dbReference type="InterPro" id="IPR011992">
    <property type="entry name" value="EF-hand-dom_pair"/>
</dbReference>
<dbReference type="AlphaFoldDB" id="A0A7S0KCA9"/>
<gene>
    <name evidence="14" type="ORF">LDAN0322_LOCUS709</name>
</gene>
<dbReference type="GO" id="GO:0005509">
    <property type="term" value="F:calcium ion binding"/>
    <property type="evidence" value="ECO:0007669"/>
    <property type="project" value="InterPro"/>
</dbReference>
<dbReference type="CDD" id="cd00051">
    <property type="entry name" value="EFh"/>
    <property type="match status" value="1"/>
</dbReference>
<evidence type="ECO:0000256" key="9">
    <source>
        <dbReference type="PROSITE-ProRule" id="PRU00703"/>
    </source>
</evidence>
<dbReference type="SMART" id="SM00116">
    <property type="entry name" value="CBS"/>
    <property type="match status" value="2"/>
</dbReference>
<accession>A0A7S0KCA9</accession>
<feature type="domain" description="EF-hand" evidence="12">
    <location>
        <begin position="538"/>
        <end position="573"/>
    </location>
</feature>
<protein>
    <recommendedName>
        <fullName evidence="15">Calmodulin</fullName>
    </recommendedName>
</protein>
<comment type="cofactor">
    <cofactor evidence="1">
        <name>Mg(2+)</name>
        <dbReference type="ChEBI" id="CHEBI:18420"/>
    </cofactor>
</comment>
<evidence type="ECO:0000259" key="13">
    <source>
        <dbReference type="PROSITE" id="PS51371"/>
    </source>
</evidence>
<dbReference type="Pfam" id="PF13499">
    <property type="entry name" value="EF-hand_7"/>
    <property type="match status" value="1"/>
</dbReference>
<evidence type="ECO:0000256" key="5">
    <source>
        <dbReference type="ARBA" id="ARBA00022741"/>
    </source>
</evidence>
<feature type="compositionally biased region" description="Basic and acidic residues" evidence="10">
    <location>
        <begin position="144"/>
        <end position="153"/>
    </location>
</feature>
<evidence type="ECO:0000256" key="3">
    <source>
        <dbReference type="ARBA" id="ARBA00022695"/>
    </source>
</evidence>
<dbReference type="GO" id="GO:0000166">
    <property type="term" value="F:nucleotide binding"/>
    <property type="evidence" value="ECO:0007669"/>
    <property type="project" value="UniProtKB-KW"/>
</dbReference>
<dbReference type="PANTHER" id="PTHR47788:SF1">
    <property type="entry name" value="A-ADDING TRNA NUCLEOTIDYLTRANSFERASE"/>
    <property type="match status" value="1"/>
</dbReference>
<feature type="region of interest" description="Disordered" evidence="10">
    <location>
        <begin position="131"/>
        <end position="153"/>
    </location>
</feature>
<dbReference type="Gene3D" id="3.10.580.10">
    <property type="entry name" value="CBS-domain"/>
    <property type="match status" value="2"/>
</dbReference>
<keyword evidence="11" id="KW-0472">Membrane</keyword>
<dbReference type="SMART" id="SM00054">
    <property type="entry name" value="EFh"/>
    <property type="match status" value="2"/>
</dbReference>
<keyword evidence="7" id="KW-0460">Magnesium</keyword>
<keyword evidence="4" id="KW-0479">Metal-binding</keyword>
<dbReference type="InterPro" id="IPR001667">
    <property type="entry name" value="DDH_dom"/>
</dbReference>
<dbReference type="InterPro" id="IPR018247">
    <property type="entry name" value="EF_Hand_1_Ca_BS"/>
</dbReference>
<keyword evidence="3" id="KW-0808">Transferase</keyword>
<dbReference type="PROSITE" id="PS51371">
    <property type="entry name" value="CBS"/>
    <property type="match status" value="2"/>
</dbReference>
<dbReference type="Gene3D" id="1.10.238.10">
    <property type="entry name" value="EF-hand"/>
    <property type="match status" value="1"/>
</dbReference>
<dbReference type="GO" id="GO:0008033">
    <property type="term" value="P:tRNA processing"/>
    <property type="evidence" value="ECO:0007669"/>
    <property type="project" value="UniProtKB-KW"/>
</dbReference>
<sequence>MYVNEKAYATTFLVVAVVIQATAAAALMLFPYPSSASRSPINGREFTNDFCCCSHYCNLKRGSLRMNKNSSSSQEAADAKIQEPKIGSKQIGSLSDAYIYNNNVDIAVGETSGQVLVEDKINYKAKKNVDTTTVSKDGSKKKKEKQEKPQQSSFDKKNAFNIVLTHCTADFDTLASAVGLAKLWSTPHTENRAETCDGNGKEDDIDFDNTTPLPTYVVLPRGAHPSVQRFLSLHEHLFPIRSLKSLTEKTSLQQLSNLNRLGLVDAQRKDRIGPADVLLEYAKHVVIVDHHIDNESDIIRMTEERNIRSDYVLDKVGAVSTMIAERLKTARIAISQAEATLLALGIHGDTGSLCYDSTTARDAMALSYCLENGASQAAIAENMQPSLSSEQQQVLTQVMLNTNSTKVDGVTVSTVLLSTDGFINGLAAVTQDALDLSSSDVYLLAVVYDPKSNPSKFKKSKSASDPNLGSKVKASLISSKLNSHEMKQSNGEGSINSNKENIRRVRLRAAFNRKDIDGSGFLERNEIATALLSSGIVTSQDTIDVVFDAMDTDGDGKVDFDEFASFAEKAEAQQKKRELDKEKKASTMIVIGRVKAGISVEAVNLNELFRQFGGGGHAKAASMTVRLSDESDASGILQNLVDELISTSLLKQPPVCDFMTAPVMSATPDMTEQQVDYMFKRYDIRALPVVDDDNNVIGLVTSKEVASAKQRLMNKQEKQAKQKAKREEEARKRGEEIPEMTDKEKAIMKKRKLGSALKGWMLQHVTVCEGSKKLNDVESMLLENEIGCIPVVADGTMQLIGMVTRTDLLRQHRYYSSLHYNNKAFSDSIAARKPIIELRKRLKKFDIEE</sequence>
<keyword evidence="6" id="KW-0106">Calcium</keyword>
<dbReference type="InterPro" id="IPR046342">
    <property type="entry name" value="CBS_dom_sf"/>
</dbReference>
<evidence type="ECO:0008006" key="15">
    <source>
        <dbReference type="Google" id="ProtNLM"/>
    </source>
</evidence>
<dbReference type="SUPFAM" id="SSF54631">
    <property type="entry name" value="CBS-domain pair"/>
    <property type="match status" value="1"/>
</dbReference>
<evidence type="ECO:0000256" key="6">
    <source>
        <dbReference type="ARBA" id="ARBA00022837"/>
    </source>
</evidence>
<keyword evidence="11" id="KW-1133">Transmembrane helix</keyword>
<dbReference type="PANTHER" id="PTHR47788">
    <property type="entry name" value="POLYA POLYMERASE"/>
    <property type="match status" value="1"/>
</dbReference>
<evidence type="ECO:0000256" key="1">
    <source>
        <dbReference type="ARBA" id="ARBA00001946"/>
    </source>
</evidence>
<keyword evidence="8" id="KW-0694">RNA-binding</keyword>
<evidence type="ECO:0000256" key="2">
    <source>
        <dbReference type="ARBA" id="ARBA00022694"/>
    </source>
</evidence>
<dbReference type="InterPro" id="IPR002048">
    <property type="entry name" value="EF_hand_dom"/>
</dbReference>
<keyword evidence="11" id="KW-0812">Transmembrane</keyword>
<organism evidence="14">
    <name type="scientific">Leptocylindrus aporus</name>
    <dbReference type="NCBI Taxonomy" id="1398097"/>
    <lineage>
        <taxon>Eukaryota</taxon>
        <taxon>Sar</taxon>
        <taxon>Stramenopiles</taxon>
        <taxon>Ochrophyta</taxon>
        <taxon>Bacillariophyta</taxon>
        <taxon>Coscinodiscophyceae</taxon>
        <taxon>Chaetocerotophycidae</taxon>
        <taxon>Leptocylindrales</taxon>
        <taxon>Leptocylindraceae</taxon>
        <taxon>Leptocylindrus</taxon>
    </lineage>
</organism>
<feature type="transmembrane region" description="Helical" evidence="11">
    <location>
        <begin position="12"/>
        <end position="32"/>
    </location>
</feature>